<proteinExistence type="predicted"/>
<keyword evidence="2" id="KW-1185">Reference proteome</keyword>
<evidence type="ECO:0000313" key="1">
    <source>
        <dbReference type="EMBL" id="MBM6874705.1"/>
    </source>
</evidence>
<comment type="caution">
    <text evidence="1">The sequence shown here is derived from an EMBL/GenBank/DDBJ whole genome shotgun (WGS) entry which is preliminary data.</text>
</comment>
<sequence length="146" mass="17524">MSKASIPSMELARSMNLQSHVMTIEEGLRHSEMIDKLDDTRREKLHNIIKWVKDINVSFIKDLKTLLKTDEKELKEKILFILEKQEKFNQRFTKSIDKVLKDEVELEKIDDKIREYLIKYTLETREKLKNDNSNFESEIIKRELNL</sequence>
<reference evidence="1 2" key="1">
    <citation type="journal article" date="2021" name="Sci. Rep.">
        <title>The distribution of antibiotic resistance genes in chicken gut microbiota commensals.</title>
        <authorList>
            <person name="Juricova H."/>
            <person name="Matiasovicova J."/>
            <person name="Kubasova T."/>
            <person name="Cejkova D."/>
            <person name="Rychlik I."/>
        </authorList>
    </citation>
    <scope>NUCLEOTIDE SEQUENCE [LARGE SCALE GENOMIC DNA]</scope>
    <source>
        <strain evidence="1 2">An425</strain>
    </source>
</reference>
<dbReference type="EMBL" id="JACJLT010000018">
    <property type="protein sequence ID" value="MBM6874705.1"/>
    <property type="molecule type" value="Genomic_DNA"/>
</dbReference>
<dbReference type="Proteomes" id="UP000728968">
    <property type="component" value="Unassembled WGS sequence"/>
</dbReference>
<protein>
    <submittedName>
        <fullName evidence="1">Uncharacterized protein</fullName>
    </submittedName>
</protein>
<name>A0ABS2G1S0_FUSMR</name>
<organism evidence="1 2">
    <name type="scientific">Fusobacterium mortiferum</name>
    <dbReference type="NCBI Taxonomy" id="850"/>
    <lineage>
        <taxon>Bacteria</taxon>
        <taxon>Fusobacteriati</taxon>
        <taxon>Fusobacteriota</taxon>
        <taxon>Fusobacteriia</taxon>
        <taxon>Fusobacteriales</taxon>
        <taxon>Fusobacteriaceae</taxon>
        <taxon>Fusobacterium</taxon>
    </lineage>
</organism>
<gene>
    <name evidence="1" type="ORF">H6A04_03395</name>
</gene>
<accession>A0ABS2G1S0</accession>
<evidence type="ECO:0000313" key="2">
    <source>
        <dbReference type="Proteomes" id="UP000728968"/>
    </source>
</evidence>
<dbReference type="RefSeq" id="WP_204715825.1">
    <property type="nucleotide sequence ID" value="NZ_JACJLT010000018.1"/>
</dbReference>